<evidence type="ECO:0000259" key="2">
    <source>
        <dbReference type="Pfam" id="PF00656"/>
    </source>
</evidence>
<evidence type="ECO:0000256" key="1">
    <source>
        <dbReference type="ARBA" id="ARBA00009005"/>
    </source>
</evidence>
<organism evidence="3 4">
    <name type="scientific">Tagetes erecta</name>
    <name type="common">African marigold</name>
    <dbReference type="NCBI Taxonomy" id="13708"/>
    <lineage>
        <taxon>Eukaryota</taxon>
        <taxon>Viridiplantae</taxon>
        <taxon>Streptophyta</taxon>
        <taxon>Embryophyta</taxon>
        <taxon>Tracheophyta</taxon>
        <taxon>Spermatophyta</taxon>
        <taxon>Magnoliopsida</taxon>
        <taxon>eudicotyledons</taxon>
        <taxon>Gunneridae</taxon>
        <taxon>Pentapetalae</taxon>
        <taxon>asterids</taxon>
        <taxon>campanulids</taxon>
        <taxon>Asterales</taxon>
        <taxon>Asteraceae</taxon>
        <taxon>Asteroideae</taxon>
        <taxon>Heliantheae alliance</taxon>
        <taxon>Tageteae</taxon>
        <taxon>Tagetes</taxon>
    </lineage>
</organism>
<sequence length="345" mass="38906">MSERMSCPDCQEFVSDNGDTRSQSNKCEKFVSCRKGMHIFFDRMFHRRNTNPNPNVLSSYEKSTLESIRNWETVKGKRAVLCGVTYNKQKYKLKGTSYDVICMRELLISRFGFPISSIHILAEMDSYPHPTKRNIEEALRWLVKDNQHGDSLVFYFSGHGLWKPDFFEDEVDGFNELICPVDFRTAGLIVDNDINDTIVRPLKSGVKLHAIIDACHSGTILDLSDVYNLKEKVWLDNRSPSGVCKGTSGGHAISISACEDSQLAVDTSAFPESGKQMEGAMTYTFRKALENPCVTYAGLLASMHKGILAAQTQGFSLRGMFHRERLQEPLLSSSKVFDVNEPFVL</sequence>
<dbReference type="Pfam" id="PF00656">
    <property type="entry name" value="Peptidase_C14"/>
    <property type="match status" value="1"/>
</dbReference>
<comment type="similarity">
    <text evidence="1">Belongs to the peptidase C14B family.</text>
</comment>
<dbReference type="GO" id="GO:0005737">
    <property type="term" value="C:cytoplasm"/>
    <property type="evidence" value="ECO:0007669"/>
    <property type="project" value="TreeGrafter"/>
</dbReference>
<feature type="domain" description="Peptidase C14 caspase" evidence="2">
    <location>
        <begin position="77"/>
        <end position="333"/>
    </location>
</feature>
<dbReference type="InterPro" id="IPR011600">
    <property type="entry name" value="Pept_C14_caspase"/>
</dbReference>
<dbReference type="Proteomes" id="UP001229421">
    <property type="component" value="Unassembled WGS sequence"/>
</dbReference>
<gene>
    <name evidence="3" type="ORF">QVD17_27422</name>
</gene>
<evidence type="ECO:0000313" key="4">
    <source>
        <dbReference type="Proteomes" id="UP001229421"/>
    </source>
</evidence>
<dbReference type="GO" id="GO:0004197">
    <property type="term" value="F:cysteine-type endopeptidase activity"/>
    <property type="evidence" value="ECO:0007669"/>
    <property type="project" value="InterPro"/>
</dbReference>
<name>A0AAD8NR31_TARER</name>
<dbReference type="PANTHER" id="PTHR48104:SF2">
    <property type="entry name" value="METACASPASE-1-LIKE ISOFORM X1"/>
    <property type="match status" value="1"/>
</dbReference>
<evidence type="ECO:0000313" key="3">
    <source>
        <dbReference type="EMBL" id="KAK1418279.1"/>
    </source>
</evidence>
<reference evidence="3" key="1">
    <citation type="journal article" date="2023" name="bioRxiv">
        <title>Improved chromosome-level genome assembly for marigold (Tagetes erecta).</title>
        <authorList>
            <person name="Jiang F."/>
            <person name="Yuan L."/>
            <person name="Wang S."/>
            <person name="Wang H."/>
            <person name="Xu D."/>
            <person name="Wang A."/>
            <person name="Fan W."/>
        </authorList>
    </citation>
    <scope>NUCLEOTIDE SEQUENCE</scope>
    <source>
        <strain evidence="3">WSJ</strain>
        <tissue evidence="3">Leaf</tissue>
    </source>
</reference>
<comment type="caution">
    <text evidence="3">The sequence shown here is derived from an EMBL/GenBank/DDBJ whole genome shotgun (WGS) entry which is preliminary data.</text>
</comment>
<proteinExistence type="inferred from homology"/>
<protein>
    <recommendedName>
        <fullName evidence="2">Peptidase C14 caspase domain-containing protein</fullName>
    </recommendedName>
</protein>
<dbReference type="EMBL" id="JAUHHV010000007">
    <property type="protein sequence ID" value="KAK1418279.1"/>
    <property type="molecule type" value="Genomic_DNA"/>
</dbReference>
<dbReference type="GO" id="GO:0006508">
    <property type="term" value="P:proteolysis"/>
    <property type="evidence" value="ECO:0007669"/>
    <property type="project" value="InterPro"/>
</dbReference>
<dbReference type="InterPro" id="IPR050452">
    <property type="entry name" value="Metacaspase"/>
</dbReference>
<dbReference type="Gene3D" id="3.40.50.12660">
    <property type="match status" value="1"/>
</dbReference>
<dbReference type="InterPro" id="IPR029030">
    <property type="entry name" value="Caspase-like_dom_sf"/>
</dbReference>
<keyword evidence="4" id="KW-1185">Reference proteome</keyword>
<dbReference type="SUPFAM" id="SSF52129">
    <property type="entry name" value="Caspase-like"/>
    <property type="match status" value="1"/>
</dbReference>
<dbReference type="AlphaFoldDB" id="A0AAD8NR31"/>
<accession>A0AAD8NR31</accession>
<dbReference type="PANTHER" id="PTHR48104">
    <property type="entry name" value="METACASPASE-4"/>
    <property type="match status" value="1"/>
</dbReference>